<keyword evidence="1" id="KW-1133">Transmembrane helix</keyword>
<evidence type="ECO:0000256" key="1">
    <source>
        <dbReference type="SAM" id="Phobius"/>
    </source>
</evidence>
<dbReference type="EMBL" id="JAAGNZ010000002">
    <property type="protein sequence ID" value="NEU69245.1"/>
    <property type="molecule type" value="Genomic_DNA"/>
</dbReference>
<feature type="transmembrane region" description="Helical" evidence="1">
    <location>
        <begin position="6"/>
        <end position="25"/>
    </location>
</feature>
<dbReference type="AlphaFoldDB" id="A0A6M0INU8"/>
<evidence type="ECO:0000313" key="2">
    <source>
        <dbReference type="EMBL" id="NEU69245.1"/>
    </source>
</evidence>
<keyword evidence="3" id="KW-1185">Reference proteome</keyword>
<dbReference type="RefSeq" id="WP_164041716.1">
    <property type="nucleotide sequence ID" value="NZ_JAAGNZ010000002.1"/>
</dbReference>
<proteinExistence type="predicted"/>
<reference evidence="2 3" key="1">
    <citation type="submission" date="2020-02" db="EMBL/GenBank/DDBJ databases">
        <title>Draft genome sequence of two Spirosoma agri KCTC 52727 and Spirosoma terrae KCTC 52035.</title>
        <authorList>
            <person name="Rojas J."/>
            <person name="Ambika Manirajan B."/>
            <person name="Ratering S."/>
            <person name="Suarez C."/>
            <person name="Schnell S."/>
        </authorList>
    </citation>
    <scope>NUCLEOTIDE SEQUENCE [LARGE SCALE GENOMIC DNA]</scope>
    <source>
        <strain evidence="2 3">KCTC 52727</strain>
    </source>
</reference>
<accession>A0A6M0INU8</accession>
<sequence length="174" mass="19222">MKTQLITAHLMTYLTLLFVSFGIIAHGDNGIRLATDRSENATVIGEINAYRNPLLLNNQPLNYSTFSLASKGTLAVLSGGSGTTCSKRIPFRIYLKRNEQLINNGASVNNRAVSEIDIAPVLAMAKPGDVLVIEPTRKEDATARRTIRLIGYFDYFLKSHKDLFSFWPNKGNGC</sequence>
<keyword evidence="1" id="KW-0472">Membrane</keyword>
<keyword evidence="1" id="KW-0812">Transmembrane</keyword>
<organism evidence="2 3">
    <name type="scientific">Spirosoma agri</name>
    <dbReference type="NCBI Taxonomy" id="1987381"/>
    <lineage>
        <taxon>Bacteria</taxon>
        <taxon>Pseudomonadati</taxon>
        <taxon>Bacteroidota</taxon>
        <taxon>Cytophagia</taxon>
        <taxon>Cytophagales</taxon>
        <taxon>Cytophagaceae</taxon>
        <taxon>Spirosoma</taxon>
    </lineage>
</organism>
<protein>
    <submittedName>
        <fullName evidence="2">Uncharacterized protein</fullName>
    </submittedName>
</protein>
<dbReference type="Proteomes" id="UP000477386">
    <property type="component" value="Unassembled WGS sequence"/>
</dbReference>
<name>A0A6M0INU8_9BACT</name>
<evidence type="ECO:0000313" key="3">
    <source>
        <dbReference type="Proteomes" id="UP000477386"/>
    </source>
</evidence>
<gene>
    <name evidence="2" type="ORF">GK091_20325</name>
</gene>
<comment type="caution">
    <text evidence="2">The sequence shown here is derived from an EMBL/GenBank/DDBJ whole genome shotgun (WGS) entry which is preliminary data.</text>
</comment>